<dbReference type="Proteomes" id="UP001164286">
    <property type="component" value="Unassembled WGS sequence"/>
</dbReference>
<evidence type="ECO:0000256" key="2">
    <source>
        <dbReference type="ARBA" id="ARBA00012695"/>
    </source>
</evidence>
<dbReference type="EC" id="1.5.5.2" evidence="2 5"/>
<sequence length="541" mass="59140">MPSHPESDELETSPRATSTASSLRSTSTPALIRSYLVYTACSFPLIIDSAPGLLHAFTHSGIPGLKGLTEFVVRHTFFAQFVPGETVEECIPQMEAMRRRNVGAMLNYSAEADLDAAGEGDSREAGKAFEKKRLEEVYRALERAGEFEAGMEKRGGMRGSTCFALKITGLIDPDILARASTTLLRLRPLSQSSSPSSPLSGPHPPVAYPGTPLSSDAQVIARETGDTRYLLSLKGGVEGMGILESDEGLQDGDLEELGVLWGKLRDLGAFAKKKGVKLMIDAEHTWYQPALDAYTILLAQEYNRPPKRGLLGLGETESPIDGPLVFGTFQSYLNRQPEYLQAALHHAEENGYILGVKLVRGAYFVQERKKWKDEGRPGPDPIWADKEATDKAYDGSVTTIISTLARQLHSTHSERALNVVFGTHNQESCDLIVERLKAEGLAVLGEKKGSVRLREDVQGKVFVAQLYVGMKDDLTDRMAAAFEYAPIPFALKYIAYGQLAEVMPFLGRRAIENKAVMSGEGGAAAERSRLSGELWRRVFGG</sequence>
<evidence type="ECO:0000256" key="3">
    <source>
        <dbReference type="ARBA" id="ARBA00023002"/>
    </source>
</evidence>
<dbReference type="Pfam" id="PF01619">
    <property type="entry name" value="Pro_dh"/>
    <property type="match status" value="1"/>
</dbReference>
<dbReference type="AlphaFoldDB" id="A0AA38HBD7"/>
<keyword evidence="9" id="KW-1185">Reference proteome</keyword>
<keyword evidence="4 5" id="KW-0642">Proline metabolism</keyword>
<dbReference type="PANTHER" id="PTHR13914:SF0">
    <property type="entry name" value="PROLINE DEHYDROGENASE 1, MITOCHONDRIAL"/>
    <property type="match status" value="1"/>
</dbReference>
<dbReference type="InterPro" id="IPR002872">
    <property type="entry name" value="Proline_DH_dom"/>
</dbReference>
<dbReference type="InterPro" id="IPR015659">
    <property type="entry name" value="Proline_oxidase"/>
</dbReference>
<evidence type="ECO:0000313" key="8">
    <source>
        <dbReference type="EMBL" id="KAI9637293.1"/>
    </source>
</evidence>
<feature type="domain" description="Proline dehydrogenase" evidence="7">
    <location>
        <begin position="114"/>
        <end position="518"/>
    </location>
</feature>
<evidence type="ECO:0000256" key="4">
    <source>
        <dbReference type="ARBA" id="ARBA00023062"/>
    </source>
</evidence>
<dbReference type="EMBL" id="JAKWFO010000004">
    <property type="protein sequence ID" value="KAI9637293.1"/>
    <property type="molecule type" value="Genomic_DNA"/>
</dbReference>
<dbReference type="GO" id="GO:0005739">
    <property type="term" value="C:mitochondrion"/>
    <property type="evidence" value="ECO:0007669"/>
    <property type="project" value="TreeGrafter"/>
</dbReference>
<feature type="region of interest" description="Disordered" evidence="6">
    <location>
        <begin position="188"/>
        <end position="212"/>
    </location>
</feature>
<comment type="caution">
    <text evidence="8">The sequence shown here is derived from an EMBL/GenBank/DDBJ whole genome shotgun (WGS) entry which is preliminary data.</text>
</comment>
<dbReference type="GO" id="GO:0004657">
    <property type="term" value="F:proline dehydrogenase activity"/>
    <property type="evidence" value="ECO:0007669"/>
    <property type="project" value="UniProtKB-EC"/>
</dbReference>
<dbReference type="PANTHER" id="PTHR13914">
    <property type="entry name" value="PROLINE OXIDASE"/>
    <property type="match status" value="1"/>
</dbReference>
<comment type="function">
    <text evidence="5">Converts proline to delta-1-pyrroline-5-carboxylate.</text>
</comment>
<accession>A0AA38HBD7</accession>
<gene>
    <name evidence="8" type="ORF">MKK02DRAFT_23696</name>
</gene>
<dbReference type="GO" id="GO:0010133">
    <property type="term" value="P:L-proline catabolic process to L-glutamate"/>
    <property type="evidence" value="ECO:0007669"/>
    <property type="project" value="TreeGrafter"/>
</dbReference>
<evidence type="ECO:0000256" key="6">
    <source>
        <dbReference type="SAM" id="MobiDB-lite"/>
    </source>
</evidence>
<feature type="compositionally biased region" description="Low complexity" evidence="6">
    <location>
        <begin position="188"/>
        <end position="200"/>
    </location>
</feature>
<evidence type="ECO:0000256" key="5">
    <source>
        <dbReference type="RuleBase" id="RU364054"/>
    </source>
</evidence>
<dbReference type="RefSeq" id="XP_052947070.1">
    <property type="nucleotide sequence ID" value="XM_053086770.1"/>
</dbReference>
<dbReference type="SUPFAM" id="SSF51730">
    <property type="entry name" value="FAD-linked oxidoreductase"/>
    <property type="match status" value="1"/>
</dbReference>
<keyword evidence="5" id="KW-0274">FAD</keyword>
<feature type="region of interest" description="Disordered" evidence="6">
    <location>
        <begin position="1"/>
        <end position="23"/>
    </location>
</feature>
<comment type="catalytic activity">
    <reaction evidence="5">
        <text>L-proline + a quinone = (S)-1-pyrroline-5-carboxylate + a quinol + H(+)</text>
        <dbReference type="Rhea" id="RHEA:23784"/>
        <dbReference type="ChEBI" id="CHEBI:15378"/>
        <dbReference type="ChEBI" id="CHEBI:17388"/>
        <dbReference type="ChEBI" id="CHEBI:24646"/>
        <dbReference type="ChEBI" id="CHEBI:60039"/>
        <dbReference type="ChEBI" id="CHEBI:132124"/>
        <dbReference type="EC" id="1.5.5.2"/>
    </reaction>
</comment>
<reference evidence="8" key="1">
    <citation type="journal article" date="2022" name="G3 (Bethesda)">
        <title>High quality genome of the basidiomycete yeast Dioszegia hungarica PDD-24b-2 isolated from cloud water.</title>
        <authorList>
            <person name="Jarrige D."/>
            <person name="Haridas S."/>
            <person name="Bleykasten-Grosshans C."/>
            <person name="Joly M."/>
            <person name="Nadalig T."/>
            <person name="Sancelme M."/>
            <person name="Vuilleumier S."/>
            <person name="Grigoriev I.V."/>
            <person name="Amato P."/>
            <person name="Bringel F."/>
        </authorList>
    </citation>
    <scope>NUCLEOTIDE SEQUENCE</scope>
    <source>
        <strain evidence="8">PDD-24b-2</strain>
    </source>
</reference>
<comment type="similarity">
    <text evidence="1 5">Belongs to the proline oxidase family.</text>
</comment>
<dbReference type="GeneID" id="77725971"/>
<feature type="compositionally biased region" description="Low complexity" evidence="6">
    <location>
        <begin position="13"/>
        <end position="23"/>
    </location>
</feature>
<evidence type="ECO:0000313" key="9">
    <source>
        <dbReference type="Proteomes" id="UP001164286"/>
    </source>
</evidence>
<protein>
    <recommendedName>
        <fullName evidence="2 5">Proline dehydrogenase</fullName>
        <ecNumber evidence="2 5">1.5.5.2</ecNumber>
    </recommendedName>
</protein>
<keyword evidence="5" id="KW-0285">Flavoprotein</keyword>
<evidence type="ECO:0000259" key="7">
    <source>
        <dbReference type="Pfam" id="PF01619"/>
    </source>
</evidence>
<keyword evidence="3 5" id="KW-0560">Oxidoreductase</keyword>
<dbReference type="GO" id="GO:0071949">
    <property type="term" value="F:FAD binding"/>
    <property type="evidence" value="ECO:0007669"/>
    <property type="project" value="TreeGrafter"/>
</dbReference>
<dbReference type="InterPro" id="IPR029041">
    <property type="entry name" value="FAD-linked_oxidoreductase-like"/>
</dbReference>
<dbReference type="Gene3D" id="3.20.20.220">
    <property type="match status" value="1"/>
</dbReference>
<organism evidence="8 9">
    <name type="scientific">Dioszegia hungarica</name>
    <dbReference type="NCBI Taxonomy" id="4972"/>
    <lineage>
        <taxon>Eukaryota</taxon>
        <taxon>Fungi</taxon>
        <taxon>Dikarya</taxon>
        <taxon>Basidiomycota</taxon>
        <taxon>Agaricomycotina</taxon>
        <taxon>Tremellomycetes</taxon>
        <taxon>Tremellales</taxon>
        <taxon>Bulleribasidiaceae</taxon>
        <taxon>Dioszegia</taxon>
    </lineage>
</organism>
<proteinExistence type="inferred from homology"/>
<comment type="cofactor">
    <cofactor evidence="5">
        <name>FAD</name>
        <dbReference type="ChEBI" id="CHEBI:57692"/>
    </cofactor>
</comment>
<evidence type="ECO:0000256" key="1">
    <source>
        <dbReference type="ARBA" id="ARBA00005869"/>
    </source>
</evidence>
<name>A0AA38HBD7_9TREE</name>